<name>A0A161LMD1_9ACTN</name>
<protein>
    <submittedName>
        <fullName evidence="2">Uncharacterized protein</fullName>
    </submittedName>
</protein>
<reference evidence="3" key="2">
    <citation type="submission" date="2016-04" db="EMBL/GenBank/DDBJ databases">
        <title>Planomonospora sphaerica JCM9374 whole genome shotgun sequence.</title>
        <authorList>
            <person name="Suzuki T."/>
            <person name="Dohra H."/>
            <person name="Kodani S."/>
        </authorList>
    </citation>
    <scope>NUCLEOTIDE SEQUENCE [LARGE SCALE GENOMIC DNA]</scope>
    <source>
        <strain evidence="3">JCM 9374</strain>
    </source>
</reference>
<dbReference type="STRING" id="161355.PS9374_04070"/>
<organism evidence="2 3">
    <name type="scientific">Planomonospora sphaerica</name>
    <dbReference type="NCBI Taxonomy" id="161355"/>
    <lineage>
        <taxon>Bacteria</taxon>
        <taxon>Bacillati</taxon>
        <taxon>Actinomycetota</taxon>
        <taxon>Actinomycetes</taxon>
        <taxon>Streptosporangiales</taxon>
        <taxon>Streptosporangiaceae</taxon>
        <taxon>Planomonospora</taxon>
    </lineage>
</organism>
<comment type="caution">
    <text evidence="2">The sequence shown here is derived from an EMBL/GenBank/DDBJ whole genome shotgun (WGS) entry which is preliminary data.</text>
</comment>
<feature type="compositionally biased region" description="Basic and acidic residues" evidence="1">
    <location>
        <begin position="8"/>
        <end position="23"/>
    </location>
</feature>
<gene>
    <name evidence="2" type="ORF">PS9374_04070</name>
</gene>
<dbReference type="EMBL" id="BDCX01000009">
    <property type="protein sequence ID" value="GAT68405.1"/>
    <property type="molecule type" value="Genomic_DNA"/>
</dbReference>
<evidence type="ECO:0000313" key="2">
    <source>
        <dbReference type="EMBL" id="GAT68405.1"/>
    </source>
</evidence>
<feature type="region of interest" description="Disordered" evidence="1">
    <location>
        <begin position="47"/>
        <end position="78"/>
    </location>
</feature>
<feature type="region of interest" description="Disordered" evidence="1">
    <location>
        <begin position="119"/>
        <end position="140"/>
    </location>
</feature>
<feature type="region of interest" description="Disordered" evidence="1">
    <location>
        <begin position="1"/>
        <end position="23"/>
    </location>
</feature>
<accession>A0A161LMD1</accession>
<dbReference type="AlphaFoldDB" id="A0A161LMD1"/>
<feature type="region of interest" description="Disordered" evidence="1">
    <location>
        <begin position="331"/>
        <end position="351"/>
    </location>
</feature>
<evidence type="ECO:0000256" key="1">
    <source>
        <dbReference type="SAM" id="MobiDB-lite"/>
    </source>
</evidence>
<sequence>MRSAAETSRGDPKQPEKQTESDIRPVRPVTIVYVFGVRRSNAIGGARVAPGRQTGQGVEGSDAVGRIPSARDRGRPGPMWARVERGFRMRTVITAAVLITGVCACEAAAPPSASPFEADLPEYRVPPETHPPAPAPVRRAETPFARAHPRARVLRIPAGDTMARDVVGTLPDGRLIVRKSSRRLPYLDHVDLFDPATGRSALLQRTTERESYTAAAAAHGTRVVKLLGNDEPGGWILEATDLRTGLTREVMNTWGGPAGYCGRGWPYPVDLVFHRGDLYFSACVSGDAGDVGVYRMGPGDEIPRLWRRGLYDIAWEGDAFLAKSPVLTPDSADPGDFTGSPARYGPDGTRRGVPDPTSYIVRVDEDRDLLEYGDGTAAGIGPRARGVAVSRHGRFAVWREGGTGWLLDARTRTAVRLPGRAVEEVGISHAGYLQWRTAGVCNVVDLAVLNDRD</sequence>
<dbReference type="Proteomes" id="UP000077701">
    <property type="component" value="Unassembled WGS sequence"/>
</dbReference>
<reference evidence="2 3" key="1">
    <citation type="journal article" date="2016" name="Genome Announc.">
        <title>Draft Genome Sequence of Planomonospora sphaerica JCM9374, a Rare Actinomycete.</title>
        <authorList>
            <person name="Dohra H."/>
            <person name="Suzuki T."/>
            <person name="Inoue Y."/>
            <person name="Kodani S."/>
        </authorList>
    </citation>
    <scope>NUCLEOTIDE SEQUENCE [LARGE SCALE GENOMIC DNA]</scope>
    <source>
        <strain evidence="2 3">JCM 9374</strain>
    </source>
</reference>
<keyword evidence="3" id="KW-1185">Reference proteome</keyword>
<evidence type="ECO:0000313" key="3">
    <source>
        <dbReference type="Proteomes" id="UP000077701"/>
    </source>
</evidence>
<proteinExistence type="predicted"/>